<protein>
    <submittedName>
        <fullName evidence="1">Uncharacterized protein</fullName>
    </submittedName>
</protein>
<name>A0A4C1T4E1_EUMVA</name>
<keyword evidence="2" id="KW-1185">Reference proteome</keyword>
<sequence>MLRLAPLWLKHSPLNNDSLADNLSASMAEWIEHLINGHEAAGSNPAASSVCLKALQFWFGLGEMQHLGVLLSGYRGLGEPRSGNGAANLQRKQGLWLCYRIALRALPEG</sequence>
<comment type="caution">
    <text evidence="1">The sequence shown here is derived from an EMBL/GenBank/DDBJ whole genome shotgun (WGS) entry which is preliminary data.</text>
</comment>
<dbReference type="AlphaFoldDB" id="A0A4C1T4E1"/>
<evidence type="ECO:0000313" key="1">
    <source>
        <dbReference type="EMBL" id="GBP09282.1"/>
    </source>
</evidence>
<gene>
    <name evidence="1" type="ORF">EVAR_101600_1</name>
</gene>
<organism evidence="1 2">
    <name type="scientific">Eumeta variegata</name>
    <name type="common">Bagworm moth</name>
    <name type="synonym">Eumeta japonica</name>
    <dbReference type="NCBI Taxonomy" id="151549"/>
    <lineage>
        <taxon>Eukaryota</taxon>
        <taxon>Metazoa</taxon>
        <taxon>Ecdysozoa</taxon>
        <taxon>Arthropoda</taxon>
        <taxon>Hexapoda</taxon>
        <taxon>Insecta</taxon>
        <taxon>Pterygota</taxon>
        <taxon>Neoptera</taxon>
        <taxon>Endopterygota</taxon>
        <taxon>Lepidoptera</taxon>
        <taxon>Glossata</taxon>
        <taxon>Ditrysia</taxon>
        <taxon>Tineoidea</taxon>
        <taxon>Psychidae</taxon>
        <taxon>Oiketicinae</taxon>
        <taxon>Eumeta</taxon>
    </lineage>
</organism>
<proteinExistence type="predicted"/>
<accession>A0A4C1T4E1</accession>
<dbReference type="Proteomes" id="UP000299102">
    <property type="component" value="Unassembled WGS sequence"/>
</dbReference>
<reference evidence="1 2" key="1">
    <citation type="journal article" date="2019" name="Commun. Biol.">
        <title>The bagworm genome reveals a unique fibroin gene that provides high tensile strength.</title>
        <authorList>
            <person name="Kono N."/>
            <person name="Nakamura H."/>
            <person name="Ohtoshi R."/>
            <person name="Tomita M."/>
            <person name="Numata K."/>
            <person name="Arakawa K."/>
        </authorList>
    </citation>
    <scope>NUCLEOTIDE SEQUENCE [LARGE SCALE GENOMIC DNA]</scope>
</reference>
<dbReference type="EMBL" id="BGZK01004489">
    <property type="protein sequence ID" value="GBP09282.1"/>
    <property type="molecule type" value="Genomic_DNA"/>
</dbReference>
<evidence type="ECO:0000313" key="2">
    <source>
        <dbReference type="Proteomes" id="UP000299102"/>
    </source>
</evidence>